<keyword evidence="4" id="KW-1005">Bacterial flagellum biogenesis</keyword>
<feature type="domain" description="Anti-sigma-28 factor FlgM C-terminal" evidence="10">
    <location>
        <begin position="47"/>
        <end position="100"/>
    </location>
</feature>
<evidence type="ECO:0000256" key="3">
    <source>
        <dbReference type="ARBA" id="ARBA00022491"/>
    </source>
</evidence>
<feature type="compositionally biased region" description="Polar residues" evidence="9">
    <location>
        <begin position="1"/>
        <end position="22"/>
    </location>
</feature>
<feature type="region of interest" description="Disordered" evidence="9">
    <location>
        <begin position="1"/>
        <end position="46"/>
    </location>
</feature>
<protein>
    <recommendedName>
        <fullName evidence="2">Negative regulator of flagellin synthesis</fullName>
    </recommendedName>
    <alternativeName>
        <fullName evidence="8">Anti-sigma-28 factor</fullName>
    </alternativeName>
</protein>
<proteinExistence type="inferred from homology"/>
<dbReference type="Pfam" id="PF04316">
    <property type="entry name" value="FlgM"/>
    <property type="match status" value="1"/>
</dbReference>
<evidence type="ECO:0000256" key="4">
    <source>
        <dbReference type="ARBA" id="ARBA00022795"/>
    </source>
</evidence>
<name>A0ABP8Q302_9GAMM</name>
<accession>A0ABP8Q302</accession>
<keyword evidence="3" id="KW-0678">Repressor</keyword>
<evidence type="ECO:0000256" key="8">
    <source>
        <dbReference type="ARBA" id="ARBA00030117"/>
    </source>
</evidence>
<keyword evidence="5" id="KW-0805">Transcription regulation</keyword>
<organism evidence="11 12">
    <name type="scientific">Pseudaeromonas paramecii</name>
    <dbReference type="NCBI Taxonomy" id="2138166"/>
    <lineage>
        <taxon>Bacteria</taxon>
        <taxon>Pseudomonadati</taxon>
        <taxon>Pseudomonadota</taxon>
        <taxon>Gammaproteobacteria</taxon>
        <taxon>Aeromonadales</taxon>
        <taxon>Aeromonadaceae</taxon>
        <taxon>Pseudaeromonas</taxon>
    </lineage>
</organism>
<evidence type="ECO:0000259" key="10">
    <source>
        <dbReference type="Pfam" id="PF04316"/>
    </source>
</evidence>
<dbReference type="InterPro" id="IPR031316">
    <property type="entry name" value="FlgM_C"/>
</dbReference>
<dbReference type="InterPro" id="IPR035890">
    <property type="entry name" value="Anti-sigma-28_factor_FlgM_sf"/>
</dbReference>
<evidence type="ECO:0000313" key="11">
    <source>
        <dbReference type="EMBL" id="GAA4496784.1"/>
    </source>
</evidence>
<dbReference type="NCBIfam" id="TIGR03824">
    <property type="entry name" value="FlgM_jcvi"/>
    <property type="match status" value="1"/>
</dbReference>
<comment type="caution">
    <text evidence="11">The sequence shown here is derived from an EMBL/GenBank/DDBJ whole genome shotgun (WGS) entry which is preliminary data.</text>
</comment>
<dbReference type="RefSeq" id="WP_345011121.1">
    <property type="nucleotide sequence ID" value="NZ_BAABFC010000009.1"/>
</dbReference>
<evidence type="ECO:0000256" key="6">
    <source>
        <dbReference type="ARBA" id="ARBA00023163"/>
    </source>
</evidence>
<dbReference type="Proteomes" id="UP001501321">
    <property type="component" value="Unassembled WGS sequence"/>
</dbReference>
<evidence type="ECO:0000256" key="7">
    <source>
        <dbReference type="ARBA" id="ARBA00024739"/>
    </source>
</evidence>
<evidence type="ECO:0000256" key="5">
    <source>
        <dbReference type="ARBA" id="ARBA00023015"/>
    </source>
</evidence>
<dbReference type="InterPro" id="IPR007412">
    <property type="entry name" value="FlgM"/>
</dbReference>
<feature type="compositionally biased region" description="Low complexity" evidence="9">
    <location>
        <begin position="23"/>
        <end position="40"/>
    </location>
</feature>
<evidence type="ECO:0000256" key="1">
    <source>
        <dbReference type="ARBA" id="ARBA00005322"/>
    </source>
</evidence>
<evidence type="ECO:0000256" key="2">
    <source>
        <dbReference type="ARBA" id="ARBA00017823"/>
    </source>
</evidence>
<keyword evidence="12" id="KW-1185">Reference proteome</keyword>
<keyword evidence="6" id="KW-0804">Transcription</keyword>
<evidence type="ECO:0000313" key="12">
    <source>
        <dbReference type="Proteomes" id="UP001501321"/>
    </source>
</evidence>
<sequence>MAIHNINNMLGNQSTKVASGNTSSQAASSAADNAEQAQQAKGSVRQDAVVLTDQAQQLGRVQQRLSNAPTTNQAKVEALKSAIDKGEYKVDSQRVAKKMMSMESDLEKLYR</sequence>
<evidence type="ECO:0000256" key="9">
    <source>
        <dbReference type="SAM" id="MobiDB-lite"/>
    </source>
</evidence>
<dbReference type="EMBL" id="BAABFC010000009">
    <property type="protein sequence ID" value="GAA4496784.1"/>
    <property type="molecule type" value="Genomic_DNA"/>
</dbReference>
<comment type="function">
    <text evidence="7">Responsible for the coupling of flagellin expression to flagellar assembly by preventing expression of the flagellin genes when a component of the middle class of proteins is defective. It negatively regulates flagellar genes by inhibiting the activity of FliA by directly binding to FliA.</text>
</comment>
<reference evidence="12" key="1">
    <citation type="journal article" date="2019" name="Int. J. Syst. Evol. Microbiol.">
        <title>The Global Catalogue of Microorganisms (GCM) 10K type strain sequencing project: providing services to taxonomists for standard genome sequencing and annotation.</title>
        <authorList>
            <consortium name="The Broad Institute Genomics Platform"/>
            <consortium name="The Broad Institute Genome Sequencing Center for Infectious Disease"/>
            <person name="Wu L."/>
            <person name="Ma J."/>
        </authorList>
    </citation>
    <scope>NUCLEOTIDE SEQUENCE [LARGE SCALE GENOMIC DNA]</scope>
    <source>
        <strain evidence="12">JCM 32226</strain>
    </source>
</reference>
<gene>
    <name evidence="11" type="ORF">GCM10023095_12360</name>
</gene>
<dbReference type="SUPFAM" id="SSF101498">
    <property type="entry name" value="Anti-sigma factor FlgM"/>
    <property type="match status" value="1"/>
</dbReference>
<comment type="similarity">
    <text evidence="1">Belongs to the FlgM family.</text>
</comment>